<dbReference type="SMART" id="SM00369">
    <property type="entry name" value="LRR_TYP"/>
    <property type="match status" value="4"/>
</dbReference>
<dbReference type="Gene3D" id="3.80.10.10">
    <property type="entry name" value="Ribonuclease Inhibitor"/>
    <property type="match status" value="1"/>
</dbReference>
<dbReference type="SMART" id="SM00082">
    <property type="entry name" value="LRRCT"/>
    <property type="match status" value="1"/>
</dbReference>
<dbReference type="PROSITE" id="PS50853">
    <property type="entry name" value="FN3"/>
    <property type="match status" value="1"/>
</dbReference>
<dbReference type="AlphaFoldDB" id="A0A8J2VQ49"/>
<dbReference type="GO" id="GO:0071944">
    <property type="term" value="C:cell periphery"/>
    <property type="evidence" value="ECO:0007669"/>
    <property type="project" value="UniProtKB-ARBA"/>
</dbReference>
<dbReference type="InterPro" id="IPR036116">
    <property type="entry name" value="FN3_sf"/>
</dbReference>
<evidence type="ECO:0000256" key="4">
    <source>
        <dbReference type="ARBA" id="ARBA00023157"/>
    </source>
</evidence>
<dbReference type="SUPFAM" id="SSF52058">
    <property type="entry name" value="L domain-like"/>
    <property type="match status" value="1"/>
</dbReference>
<dbReference type="OrthoDB" id="10027416at2759"/>
<dbReference type="Proteomes" id="UP000789524">
    <property type="component" value="Unassembled WGS sequence"/>
</dbReference>
<dbReference type="EMBL" id="CAKASE010000044">
    <property type="protein sequence ID" value="CAG9559701.1"/>
    <property type="molecule type" value="Genomic_DNA"/>
</dbReference>
<name>A0A8J2VQ49_9NEOP</name>
<dbReference type="PANTHER" id="PTHR24366">
    <property type="entry name" value="IG(IMMUNOGLOBULIN) AND LRR(LEUCINE RICH REPEAT) DOMAINS"/>
    <property type="match status" value="1"/>
</dbReference>
<evidence type="ECO:0000313" key="8">
    <source>
        <dbReference type="Proteomes" id="UP000789524"/>
    </source>
</evidence>
<dbReference type="SUPFAM" id="SSF49265">
    <property type="entry name" value="Fibronectin type III"/>
    <property type="match status" value="1"/>
</dbReference>
<gene>
    <name evidence="7" type="ORF">DCHRY22_LOCUS1516</name>
</gene>
<evidence type="ECO:0000313" key="7">
    <source>
        <dbReference type="EMBL" id="CAG9559701.1"/>
    </source>
</evidence>
<dbReference type="Pfam" id="PF00041">
    <property type="entry name" value="fn3"/>
    <property type="match status" value="1"/>
</dbReference>
<keyword evidence="5" id="KW-0472">Membrane</keyword>
<accession>A0A8J2VQ49</accession>
<feature type="transmembrane region" description="Helical" evidence="5">
    <location>
        <begin position="432"/>
        <end position="455"/>
    </location>
</feature>
<evidence type="ECO:0000259" key="6">
    <source>
        <dbReference type="PROSITE" id="PS50853"/>
    </source>
</evidence>
<dbReference type="Gene3D" id="2.60.40.10">
    <property type="entry name" value="Immunoglobulins"/>
    <property type="match status" value="1"/>
</dbReference>
<keyword evidence="3" id="KW-0677">Repeat</keyword>
<protein>
    <submittedName>
        <fullName evidence="7">(African queen) hypothetical protein</fullName>
    </submittedName>
</protein>
<dbReference type="InterPro" id="IPR000483">
    <property type="entry name" value="Cys-rich_flank_reg_C"/>
</dbReference>
<dbReference type="InterPro" id="IPR003961">
    <property type="entry name" value="FN3_dom"/>
</dbReference>
<evidence type="ECO:0000256" key="5">
    <source>
        <dbReference type="SAM" id="Phobius"/>
    </source>
</evidence>
<dbReference type="PROSITE" id="PS51450">
    <property type="entry name" value="LRR"/>
    <property type="match status" value="2"/>
</dbReference>
<evidence type="ECO:0000256" key="1">
    <source>
        <dbReference type="ARBA" id="ARBA00022614"/>
    </source>
</evidence>
<dbReference type="InterPro" id="IPR001611">
    <property type="entry name" value="Leu-rich_rpt"/>
</dbReference>
<dbReference type="PANTHER" id="PTHR24366:SF96">
    <property type="entry name" value="LEUCINE RICH REPEAT CONTAINING 53"/>
    <property type="match status" value="1"/>
</dbReference>
<proteinExistence type="predicted"/>
<keyword evidence="2" id="KW-0732">Signal</keyword>
<evidence type="ECO:0000256" key="3">
    <source>
        <dbReference type="ARBA" id="ARBA00022737"/>
    </source>
</evidence>
<feature type="domain" description="Fibronectin type-III" evidence="6">
    <location>
        <begin position="279"/>
        <end position="370"/>
    </location>
</feature>
<dbReference type="Pfam" id="PF13855">
    <property type="entry name" value="LRR_8"/>
    <property type="match status" value="2"/>
</dbReference>
<comment type="caution">
    <text evidence="7">The sequence shown here is derived from an EMBL/GenBank/DDBJ whole genome shotgun (WGS) entry which is preliminary data.</text>
</comment>
<keyword evidence="4" id="KW-1015">Disulfide bond</keyword>
<sequence>MSMFIRSQIVKCGIYAFFITIHIPILRGEEQPQCPSLAENPICPCYNFKEGLFLECPSATASVSLEETLSEIDITENFLTFFPLKALGAFLKLHNLEMLDISQNKLDNIPRERLQGLYSARLINISRNTIRELEEFTSDLQNLQTLDLSANHITRITKDVFRNLPSLSELYLNDNWLSAITSDVFMKLKKLSHIDLRRNYFEIIQLKMLTNLETQIKTIAFDENPLTCNCESQDLWKWTQDHLKIVLEGSRNLRCEYPEELHGVSFIELTSQKLCDIPIIMRLAIQDIQTYSVLVSWQSRNQSGLNGYQVAYYREQTPNIIRGKVLNATARTTRLSHLTPGARYNICVLALGDFGNIATSTLYGKTTPSFTENSGVNLYGDEQIFTNLRSYMNNTHTSKCTSVTTIEIFSAALDSPFSNTYMGITELLTRRLSLVVGGCIGLIVFIVLVSVLGYMKTKKRPPLPKTEVQQPPQYISYDNFTATNIDVQSTDIDINTISNNTPTPFKQCE</sequence>
<dbReference type="InterPro" id="IPR032675">
    <property type="entry name" value="LRR_dom_sf"/>
</dbReference>
<dbReference type="PRINTS" id="PR00019">
    <property type="entry name" value="LEURICHRPT"/>
</dbReference>
<reference evidence="7" key="1">
    <citation type="submission" date="2021-09" db="EMBL/GenBank/DDBJ databases">
        <authorList>
            <person name="Martin H S."/>
        </authorList>
    </citation>
    <scope>NUCLEOTIDE SEQUENCE</scope>
</reference>
<keyword evidence="5" id="KW-1133">Transmembrane helix</keyword>
<dbReference type="InterPro" id="IPR003591">
    <property type="entry name" value="Leu-rich_rpt_typical-subtyp"/>
</dbReference>
<evidence type="ECO:0000256" key="2">
    <source>
        <dbReference type="ARBA" id="ARBA00022729"/>
    </source>
</evidence>
<keyword evidence="5" id="KW-0812">Transmembrane</keyword>
<dbReference type="CDD" id="cd00063">
    <property type="entry name" value="FN3"/>
    <property type="match status" value="1"/>
</dbReference>
<organism evidence="7 8">
    <name type="scientific">Danaus chrysippus</name>
    <name type="common">African queen</name>
    <dbReference type="NCBI Taxonomy" id="151541"/>
    <lineage>
        <taxon>Eukaryota</taxon>
        <taxon>Metazoa</taxon>
        <taxon>Ecdysozoa</taxon>
        <taxon>Arthropoda</taxon>
        <taxon>Hexapoda</taxon>
        <taxon>Insecta</taxon>
        <taxon>Pterygota</taxon>
        <taxon>Neoptera</taxon>
        <taxon>Endopterygota</taxon>
        <taxon>Lepidoptera</taxon>
        <taxon>Glossata</taxon>
        <taxon>Ditrysia</taxon>
        <taxon>Papilionoidea</taxon>
        <taxon>Nymphalidae</taxon>
        <taxon>Danainae</taxon>
        <taxon>Danaini</taxon>
        <taxon>Danaina</taxon>
        <taxon>Danaus</taxon>
        <taxon>Anosia</taxon>
    </lineage>
</organism>
<keyword evidence="8" id="KW-1185">Reference proteome</keyword>
<dbReference type="InterPro" id="IPR013783">
    <property type="entry name" value="Ig-like_fold"/>
</dbReference>
<keyword evidence="1" id="KW-0433">Leucine-rich repeat</keyword>